<keyword evidence="9" id="KW-0539">Nucleus</keyword>
<dbReference type="InterPro" id="IPR019154">
    <property type="entry name" value="Arb2-like_domain"/>
</dbReference>
<keyword evidence="5 13" id="KW-0378">Hydrolase</keyword>
<keyword evidence="14" id="KW-1185">Reference proteome</keyword>
<evidence type="ECO:0000256" key="4">
    <source>
        <dbReference type="ARBA" id="ARBA00022491"/>
    </source>
</evidence>
<keyword evidence="4" id="KW-0678">Repressor</keyword>
<dbReference type="SUPFAM" id="SSF52768">
    <property type="entry name" value="Arginase/deacetylase"/>
    <property type="match status" value="1"/>
</dbReference>
<dbReference type="VEuPathDB" id="FungiDB:DNF11_1311"/>
<dbReference type="GO" id="GO:0141221">
    <property type="term" value="F:histone deacetylase activity, hydrolytic mechanism"/>
    <property type="evidence" value="ECO:0007669"/>
    <property type="project" value="UniProtKB-EC"/>
</dbReference>
<keyword evidence="7" id="KW-0805">Transcription regulation</keyword>
<organism evidence="13 14">
    <name type="scientific">Malassezia restricta (strain ATCC 96810 / NBRC 103918 / CBS 7877)</name>
    <name type="common">Seborrheic dermatitis infection agent</name>
    <dbReference type="NCBI Taxonomy" id="425264"/>
    <lineage>
        <taxon>Eukaryota</taxon>
        <taxon>Fungi</taxon>
        <taxon>Dikarya</taxon>
        <taxon>Basidiomycota</taxon>
        <taxon>Ustilaginomycotina</taxon>
        <taxon>Malasseziomycetes</taxon>
        <taxon>Malasseziales</taxon>
        <taxon>Malasseziaceae</taxon>
        <taxon>Malassezia</taxon>
    </lineage>
</organism>
<keyword evidence="8" id="KW-0804">Transcription</keyword>
<evidence type="ECO:0000259" key="12">
    <source>
        <dbReference type="Pfam" id="PF09757"/>
    </source>
</evidence>
<dbReference type="InterPro" id="IPR023801">
    <property type="entry name" value="His_deacetylse_dom"/>
</dbReference>
<evidence type="ECO:0000259" key="11">
    <source>
        <dbReference type="Pfam" id="PF00850"/>
    </source>
</evidence>
<evidence type="ECO:0000256" key="8">
    <source>
        <dbReference type="ARBA" id="ARBA00023163"/>
    </source>
</evidence>
<accession>A0A3G2S2H0</accession>
<evidence type="ECO:0000256" key="10">
    <source>
        <dbReference type="ARBA" id="ARBA00048287"/>
    </source>
</evidence>
<dbReference type="InterPro" id="IPR037138">
    <property type="entry name" value="His_deacetylse_dom_sf"/>
</dbReference>
<proteinExistence type="inferred from homology"/>
<name>A0A3G2S2H0_MALR7</name>
<evidence type="ECO:0000256" key="5">
    <source>
        <dbReference type="ARBA" id="ARBA00022801"/>
    </source>
</evidence>
<evidence type="ECO:0000256" key="9">
    <source>
        <dbReference type="ARBA" id="ARBA00023242"/>
    </source>
</evidence>
<dbReference type="Pfam" id="PF09757">
    <property type="entry name" value="Arb2-like"/>
    <property type="match status" value="1"/>
</dbReference>
<dbReference type="GO" id="GO:0000118">
    <property type="term" value="C:histone deacetylase complex"/>
    <property type="evidence" value="ECO:0007669"/>
    <property type="project" value="TreeGrafter"/>
</dbReference>
<evidence type="ECO:0000256" key="7">
    <source>
        <dbReference type="ARBA" id="ARBA00023015"/>
    </source>
</evidence>
<dbReference type="Gene3D" id="3.40.800.20">
    <property type="entry name" value="Histone deacetylase domain"/>
    <property type="match status" value="1"/>
</dbReference>
<dbReference type="PANTHER" id="PTHR10625:SF5">
    <property type="entry name" value="HISTONE DEACETYLASE"/>
    <property type="match status" value="1"/>
</dbReference>
<evidence type="ECO:0000256" key="3">
    <source>
        <dbReference type="ARBA" id="ARBA00012111"/>
    </source>
</evidence>
<dbReference type="OrthoDB" id="424012at2759"/>
<dbReference type="FunFam" id="3.40.800.20:FF:000005">
    <property type="entry name" value="histone deacetylase 6"/>
    <property type="match status" value="1"/>
</dbReference>
<evidence type="ECO:0000256" key="2">
    <source>
        <dbReference type="ARBA" id="ARBA00007738"/>
    </source>
</evidence>
<dbReference type="EC" id="3.5.1.98" evidence="3"/>
<comment type="similarity">
    <text evidence="2">Belongs to the histone deacetylase family. HD type 2 subfamily.</text>
</comment>
<dbReference type="AlphaFoldDB" id="A0A3G2S2H0"/>
<feature type="domain" description="Histone deacetylase" evidence="11">
    <location>
        <begin position="46"/>
        <end position="344"/>
    </location>
</feature>
<evidence type="ECO:0000313" key="14">
    <source>
        <dbReference type="Proteomes" id="UP000269793"/>
    </source>
</evidence>
<dbReference type="Pfam" id="PF00850">
    <property type="entry name" value="Hist_deacetyl"/>
    <property type="match status" value="1"/>
</dbReference>
<dbReference type="GO" id="GO:0040029">
    <property type="term" value="P:epigenetic regulation of gene expression"/>
    <property type="evidence" value="ECO:0007669"/>
    <property type="project" value="TreeGrafter"/>
</dbReference>
<dbReference type="InterPro" id="IPR023696">
    <property type="entry name" value="Ureohydrolase_dom_sf"/>
</dbReference>
<dbReference type="EMBL" id="CP033149">
    <property type="protein sequence ID" value="AYO42261.1"/>
    <property type="molecule type" value="Genomic_DNA"/>
</dbReference>
<evidence type="ECO:0000256" key="1">
    <source>
        <dbReference type="ARBA" id="ARBA00004123"/>
    </source>
</evidence>
<protein>
    <recommendedName>
        <fullName evidence="3">histone deacetylase</fullName>
        <ecNumber evidence="3">3.5.1.98</ecNumber>
    </recommendedName>
</protein>
<evidence type="ECO:0000256" key="6">
    <source>
        <dbReference type="ARBA" id="ARBA00022853"/>
    </source>
</evidence>
<feature type="domain" description="Arb2-like" evidence="12">
    <location>
        <begin position="409"/>
        <end position="623"/>
    </location>
</feature>
<comment type="catalytic activity">
    <reaction evidence="10">
        <text>N(6)-acetyl-L-lysyl-[histone] + H2O = L-lysyl-[histone] + acetate</text>
        <dbReference type="Rhea" id="RHEA:58196"/>
        <dbReference type="Rhea" id="RHEA-COMP:9845"/>
        <dbReference type="Rhea" id="RHEA-COMP:11338"/>
        <dbReference type="ChEBI" id="CHEBI:15377"/>
        <dbReference type="ChEBI" id="CHEBI:29969"/>
        <dbReference type="ChEBI" id="CHEBI:30089"/>
        <dbReference type="ChEBI" id="CHEBI:61930"/>
        <dbReference type="EC" id="3.5.1.98"/>
    </reaction>
</comment>
<dbReference type="InterPro" id="IPR000286">
    <property type="entry name" value="HDACs"/>
</dbReference>
<keyword evidence="6" id="KW-0156">Chromatin regulator</keyword>
<dbReference type="PRINTS" id="PR01270">
    <property type="entry name" value="HDASUPER"/>
</dbReference>
<reference evidence="13 14" key="1">
    <citation type="submission" date="2018-10" db="EMBL/GenBank/DDBJ databases">
        <title>Complete genome sequence of Malassezia restricta CBS 7877.</title>
        <authorList>
            <person name="Morand S.C."/>
            <person name="Bertignac M."/>
            <person name="Iltis A."/>
            <person name="Kolder I."/>
            <person name="Pirovano W."/>
            <person name="Jourdain R."/>
            <person name="Clavaud C."/>
        </authorList>
    </citation>
    <scope>NUCLEOTIDE SEQUENCE [LARGE SCALE GENOMIC DNA]</scope>
    <source>
        <strain evidence="13 14">CBS 7877</strain>
    </source>
</reference>
<dbReference type="Proteomes" id="UP000269793">
    <property type="component" value="Chromosome II"/>
</dbReference>
<dbReference type="STRING" id="425264.A0A3G2S2H0"/>
<dbReference type="PANTHER" id="PTHR10625">
    <property type="entry name" value="HISTONE DEACETYLASE HDAC1-RELATED"/>
    <property type="match status" value="1"/>
</dbReference>
<evidence type="ECO:0000313" key="13">
    <source>
        <dbReference type="EMBL" id="AYO42261.1"/>
    </source>
</evidence>
<gene>
    <name evidence="13" type="primary">clr3</name>
    <name evidence="13" type="ORF">DNF11_1311</name>
</gene>
<sequence length="642" mass="69866">MTEAHPLSAPAAPVSDEPLMPPDVRKTGYVYDPSMTLHSTLAAEPHPERPERITSIFTMLQMHGCIHRMHRILSREASLAEVSLVHTEELWHSLEETVQLPEDKLRELIAFYEAKSLYLNRSSTLCARLSCGSAIELCKAVASGRVQNGFAIVRPPGHHAEPDGSQGFCLYNNVAIATRTLLHHAARRIMILDWDVHHGNGTQRIFWNDSNVLYISLHRYENGTFYPGTTFGNYDQVGGPDALGTSVNVPWPCTGMGDADYLHAFQQCILPIAYEFAPDLVIVSAGFDAADGDVLGGCRVSPTGYAHMTHQLMALAHGRLAVVLEGGYTLDAISRSALAVVRTLLGDALPPLPPGTAASTAAVHTVQQVIRAQAPHWQCMRTAMSMAPMSSGTGACHSFSLPSLFLEARAARLWSSYQLLPLPMYSDGLAPHQVLCSSSFVLSTTDTFVVFVHDLGTLHQDASGAPYVSDAADALVAWATSRHYAILDLCTLTPLPREAVCSPTHERVPDTTPTHLYAHIESLWDHVCALSAAKRFVLVGLGTGCHVLMHLIAARALHHRVAGVVQVLGTNPIPLVPKSHPELKSWYLEHAHVVCPPNHPHLAWSDQASSGKRLGRVQRATSACPMDTLAQTIPLLEDMLRS</sequence>
<comment type="subcellular location">
    <subcellularLocation>
        <location evidence="1">Nucleus</location>
    </subcellularLocation>
</comment>